<sequence length="785" mass="83313">MSACFLLVAVPPHQVERLKAAPPGVKHRPALLTDPPSHIPRPTTITHLKSPTTKSSIPKASTANDTTPKNHASRPDLTVIVPVSYSEKARESMGTSAASHSPQTVAQAALPSIKPSSGDASSICQSPSWDSYGRGRKEKKQKGAAEKSLRSPRLVKPPPSASRTPQLWARTLAPLPLPPPPVPPKDEKPGTTVRPKVRGRSGSLGSIASVSSITSKIRSSLEIPRGRSATRESDTSFLGGIKLRKEKREEEMSASRLDAHNDTSYSLPARHMYRQPGGSGLGRSHSRSSSCSVASSSSLAPHFAPNPPVLSFPSPQRNRGPPVSLRKPAPISLRSRSASRSRSDSRSPAASRSGSPNGGEFYDGRGRSSSYGLTHQTDPTRIALDGSTSGGGRGTDQEDIGLHERSPMVGLVPGPGQTMPGECPRNEIQRTAPRGVNEPEYPPSASAYAFPYRSDVDGEQAEPQRRRRSSLLGSLRGHRPGGSEEAQVSDTPLQHPDDRTWPQSAARNFRDAARAAFQRSSSRVSSLGRRSISGASPVGSPTKETTNAFPDLTSANVPSNSVSAGASVPGLGPGSNSGLEPTDGPWPLRDVAKHFHRPRPIVDPNMMRPSDHSSISSYETSQSYQQSSTLTPDTSRPQSEKEGTVQGDGQKMLGGNERPALRVSPIPGAGLAIRNVATPPLAKKSSRRALRASFGPEANSPSPNSPATPTMSTPLAAHAYSPTVNGRMVRPEEAGARRFNPAIELDAEGTQVVLSPHRSISHTSPIEASMVPKPLNLALANILEE</sequence>
<evidence type="ECO:0000256" key="1">
    <source>
        <dbReference type="SAM" id="MobiDB-lite"/>
    </source>
</evidence>
<protein>
    <submittedName>
        <fullName evidence="2">Uncharacterized protein</fullName>
    </submittedName>
</protein>
<comment type="caution">
    <text evidence="2">The sequence shown here is derived from an EMBL/GenBank/DDBJ whole genome shotgun (WGS) entry which is preliminary data.</text>
</comment>
<dbReference type="AlphaFoldDB" id="A0AAE8MXR7"/>
<feature type="compositionally biased region" description="Low complexity" evidence="1">
    <location>
        <begin position="201"/>
        <end position="220"/>
    </location>
</feature>
<feature type="compositionally biased region" description="Low complexity" evidence="1">
    <location>
        <begin position="613"/>
        <end position="629"/>
    </location>
</feature>
<feature type="compositionally biased region" description="Polar residues" evidence="1">
    <location>
        <begin position="114"/>
        <end position="129"/>
    </location>
</feature>
<feature type="compositionally biased region" description="Low complexity" evidence="1">
    <location>
        <begin position="514"/>
        <end position="533"/>
    </location>
</feature>
<evidence type="ECO:0000313" key="3">
    <source>
        <dbReference type="Proteomes" id="UP001187682"/>
    </source>
</evidence>
<feature type="compositionally biased region" description="Low complexity" evidence="1">
    <location>
        <begin position="696"/>
        <end position="712"/>
    </location>
</feature>
<name>A0AAE8MXR7_9PEZI</name>
<evidence type="ECO:0000313" key="2">
    <source>
        <dbReference type="EMBL" id="SPO02058.1"/>
    </source>
</evidence>
<dbReference type="EMBL" id="ONZQ02000006">
    <property type="protein sequence ID" value="SPO02058.1"/>
    <property type="molecule type" value="Genomic_DNA"/>
</dbReference>
<feature type="region of interest" description="Disordered" evidence="1">
    <location>
        <begin position="23"/>
        <end position="664"/>
    </location>
</feature>
<feature type="compositionally biased region" description="Polar residues" evidence="1">
    <location>
        <begin position="93"/>
        <end position="106"/>
    </location>
</feature>
<feature type="compositionally biased region" description="Low complexity" evidence="1">
    <location>
        <begin position="328"/>
        <end position="355"/>
    </location>
</feature>
<feature type="compositionally biased region" description="Polar residues" evidence="1">
    <location>
        <begin position="542"/>
        <end position="564"/>
    </location>
</feature>
<feature type="compositionally biased region" description="Polar residues" evidence="1">
    <location>
        <begin position="43"/>
        <end position="70"/>
    </location>
</feature>
<keyword evidence="3" id="KW-1185">Reference proteome</keyword>
<accession>A0AAE8MXR7</accession>
<feature type="compositionally biased region" description="Polar residues" evidence="1">
    <location>
        <begin position="367"/>
        <end position="379"/>
    </location>
</feature>
<reference evidence="2" key="1">
    <citation type="submission" date="2018-03" db="EMBL/GenBank/DDBJ databases">
        <authorList>
            <person name="Guldener U."/>
        </authorList>
    </citation>
    <scope>NUCLEOTIDE SEQUENCE</scope>
</reference>
<gene>
    <name evidence="2" type="ORF">DNG_04731</name>
</gene>
<feature type="compositionally biased region" description="Basic and acidic residues" evidence="1">
    <location>
        <begin position="246"/>
        <end position="261"/>
    </location>
</feature>
<feature type="region of interest" description="Disordered" evidence="1">
    <location>
        <begin position="693"/>
        <end position="712"/>
    </location>
</feature>
<proteinExistence type="predicted"/>
<dbReference type="Proteomes" id="UP001187682">
    <property type="component" value="Unassembled WGS sequence"/>
</dbReference>
<feature type="compositionally biased region" description="Low complexity" evidence="1">
    <location>
        <begin position="287"/>
        <end position="298"/>
    </location>
</feature>
<organism evidence="2 3">
    <name type="scientific">Cephalotrichum gorgonifer</name>
    <dbReference type="NCBI Taxonomy" id="2041049"/>
    <lineage>
        <taxon>Eukaryota</taxon>
        <taxon>Fungi</taxon>
        <taxon>Dikarya</taxon>
        <taxon>Ascomycota</taxon>
        <taxon>Pezizomycotina</taxon>
        <taxon>Sordariomycetes</taxon>
        <taxon>Hypocreomycetidae</taxon>
        <taxon>Microascales</taxon>
        <taxon>Microascaceae</taxon>
        <taxon>Cephalotrichum</taxon>
    </lineage>
</organism>